<evidence type="ECO:0000313" key="3">
    <source>
        <dbReference type="Proteomes" id="UP000265631"/>
    </source>
</evidence>
<dbReference type="AlphaFoldDB" id="A0A395M8X4"/>
<proteinExistence type="predicted"/>
<reference evidence="2 3" key="1">
    <citation type="journal article" date="2018" name="PLoS Pathog.">
        <title>Evolution of structural diversity of trichothecenes, a family of toxins produced by plant pathogenic and entomopathogenic fungi.</title>
        <authorList>
            <person name="Proctor R.H."/>
            <person name="McCormick S.P."/>
            <person name="Kim H.S."/>
            <person name="Cardoza R.E."/>
            <person name="Stanley A.M."/>
            <person name="Lindo L."/>
            <person name="Kelly A."/>
            <person name="Brown D.W."/>
            <person name="Lee T."/>
            <person name="Vaughan M.M."/>
            <person name="Alexander N.J."/>
            <person name="Busman M."/>
            <person name="Gutierrez S."/>
        </authorList>
    </citation>
    <scope>NUCLEOTIDE SEQUENCE [LARGE SCALE GENOMIC DNA]</scope>
    <source>
        <strain evidence="2 3">NRRL 13405</strain>
    </source>
</reference>
<comment type="caution">
    <text evidence="2">The sequence shown here is derived from an EMBL/GenBank/DDBJ whole genome shotgun (WGS) entry which is preliminary data.</text>
</comment>
<gene>
    <name evidence="2" type="ORF">FIE12Z_11483</name>
</gene>
<evidence type="ECO:0000313" key="2">
    <source>
        <dbReference type="EMBL" id="RFN44296.1"/>
    </source>
</evidence>
<sequence>MALTPDTKSQLLEPAAQRLVQEFKKMYYGWCAEQARVPRKPEGSEEGPSHPDDGALEREMSFSNRFPKDPSDPRDFKLIPVMLE</sequence>
<dbReference type="EMBL" id="PXXK01000445">
    <property type="protein sequence ID" value="RFN44296.1"/>
    <property type="molecule type" value="Genomic_DNA"/>
</dbReference>
<organism evidence="2 3">
    <name type="scientific">Fusarium flagelliforme</name>
    <dbReference type="NCBI Taxonomy" id="2675880"/>
    <lineage>
        <taxon>Eukaryota</taxon>
        <taxon>Fungi</taxon>
        <taxon>Dikarya</taxon>
        <taxon>Ascomycota</taxon>
        <taxon>Pezizomycotina</taxon>
        <taxon>Sordariomycetes</taxon>
        <taxon>Hypocreomycetidae</taxon>
        <taxon>Hypocreales</taxon>
        <taxon>Nectriaceae</taxon>
        <taxon>Fusarium</taxon>
        <taxon>Fusarium incarnatum-equiseti species complex</taxon>
    </lineage>
</organism>
<feature type="compositionally biased region" description="Basic and acidic residues" evidence="1">
    <location>
        <begin position="39"/>
        <end position="74"/>
    </location>
</feature>
<feature type="region of interest" description="Disordered" evidence="1">
    <location>
        <begin position="36"/>
        <end position="74"/>
    </location>
</feature>
<name>A0A395M8X4_9HYPO</name>
<dbReference type="Proteomes" id="UP000265631">
    <property type="component" value="Unassembled WGS sequence"/>
</dbReference>
<keyword evidence="3" id="KW-1185">Reference proteome</keyword>
<protein>
    <submittedName>
        <fullName evidence="2">Uncharacterized protein</fullName>
    </submittedName>
</protein>
<evidence type="ECO:0000256" key="1">
    <source>
        <dbReference type="SAM" id="MobiDB-lite"/>
    </source>
</evidence>
<accession>A0A395M8X4</accession>